<evidence type="ECO:0000313" key="1">
    <source>
        <dbReference type="EMBL" id="MPC94487.1"/>
    </source>
</evidence>
<organism evidence="1 2">
    <name type="scientific">Portunus trituberculatus</name>
    <name type="common">Swimming crab</name>
    <name type="synonym">Neptunus trituberculatus</name>
    <dbReference type="NCBI Taxonomy" id="210409"/>
    <lineage>
        <taxon>Eukaryota</taxon>
        <taxon>Metazoa</taxon>
        <taxon>Ecdysozoa</taxon>
        <taxon>Arthropoda</taxon>
        <taxon>Crustacea</taxon>
        <taxon>Multicrustacea</taxon>
        <taxon>Malacostraca</taxon>
        <taxon>Eumalacostraca</taxon>
        <taxon>Eucarida</taxon>
        <taxon>Decapoda</taxon>
        <taxon>Pleocyemata</taxon>
        <taxon>Brachyura</taxon>
        <taxon>Eubrachyura</taxon>
        <taxon>Portunoidea</taxon>
        <taxon>Portunidae</taxon>
        <taxon>Portuninae</taxon>
        <taxon>Portunus</taxon>
    </lineage>
</organism>
<dbReference type="EMBL" id="VSRR010098739">
    <property type="protein sequence ID" value="MPC94487.1"/>
    <property type="molecule type" value="Genomic_DNA"/>
</dbReference>
<dbReference type="Proteomes" id="UP000324222">
    <property type="component" value="Unassembled WGS sequence"/>
</dbReference>
<comment type="caution">
    <text evidence="1">The sequence shown here is derived from an EMBL/GenBank/DDBJ whole genome shotgun (WGS) entry which is preliminary data.</text>
</comment>
<dbReference type="AlphaFoldDB" id="A0A5B7JN17"/>
<gene>
    <name evidence="1" type="ORF">E2C01_089658</name>
</gene>
<reference evidence="1 2" key="1">
    <citation type="submission" date="2019-05" db="EMBL/GenBank/DDBJ databases">
        <title>Another draft genome of Portunus trituberculatus and its Hox gene families provides insights of decapod evolution.</title>
        <authorList>
            <person name="Jeong J.-H."/>
            <person name="Song I."/>
            <person name="Kim S."/>
            <person name="Choi T."/>
            <person name="Kim D."/>
            <person name="Ryu S."/>
            <person name="Kim W."/>
        </authorList>
    </citation>
    <scope>NUCLEOTIDE SEQUENCE [LARGE SCALE GENOMIC DNA]</scope>
    <source>
        <tissue evidence="1">Muscle</tissue>
    </source>
</reference>
<name>A0A5B7JN17_PORTR</name>
<evidence type="ECO:0000313" key="2">
    <source>
        <dbReference type="Proteomes" id="UP000324222"/>
    </source>
</evidence>
<accession>A0A5B7JN17</accession>
<proteinExistence type="predicted"/>
<protein>
    <submittedName>
        <fullName evidence="1">Uncharacterized protein</fullName>
    </submittedName>
</protein>
<sequence length="29" mass="3659">MEERLQTFRGKNEKNCSVLMFDYFRKQLF</sequence>
<keyword evidence="2" id="KW-1185">Reference proteome</keyword>